<proteinExistence type="predicted"/>
<accession>D7FMR3</accession>
<dbReference type="EMBL" id="FN649749">
    <property type="protein sequence ID" value="CBJ25960.1"/>
    <property type="molecule type" value="Genomic_DNA"/>
</dbReference>
<feature type="transmembrane region" description="Helical" evidence="1">
    <location>
        <begin position="6"/>
        <end position="24"/>
    </location>
</feature>
<keyword evidence="1" id="KW-0472">Membrane</keyword>
<protein>
    <submittedName>
        <fullName evidence="2">Uncharacterized protein</fullName>
    </submittedName>
</protein>
<dbReference type="InParanoid" id="D7FMR3"/>
<dbReference type="EMBL" id="FN648214">
    <property type="protein sequence ID" value="CBJ25960.1"/>
    <property type="molecule type" value="Genomic_DNA"/>
</dbReference>
<evidence type="ECO:0000256" key="1">
    <source>
        <dbReference type="SAM" id="Phobius"/>
    </source>
</evidence>
<dbReference type="AlphaFoldDB" id="D7FMR3"/>
<name>D7FMR3_ECTSI</name>
<dbReference type="Proteomes" id="UP000002630">
    <property type="component" value="Linkage Group LG24"/>
</dbReference>
<keyword evidence="1" id="KW-0812">Transmembrane</keyword>
<sequence>METLWAAIVLVGCSVTTYLTVLVVRCARGEKVELPVPTNPDLDRSRR</sequence>
<organism evidence="2 3">
    <name type="scientific">Ectocarpus siliculosus</name>
    <name type="common">Brown alga</name>
    <name type="synonym">Conferva siliculosa</name>
    <dbReference type="NCBI Taxonomy" id="2880"/>
    <lineage>
        <taxon>Eukaryota</taxon>
        <taxon>Sar</taxon>
        <taxon>Stramenopiles</taxon>
        <taxon>Ochrophyta</taxon>
        <taxon>PX clade</taxon>
        <taxon>Phaeophyceae</taxon>
        <taxon>Ectocarpales</taxon>
        <taxon>Ectocarpaceae</taxon>
        <taxon>Ectocarpus</taxon>
    </lineage>
</organism>
<evidence type="ECO:0000313" key="2">
    <source>
        <dbReference type="EMBL" id="CBJ25960.1"/>
    </source>
</evidence>
<gene>
    <name evidence="2" type="ORF">Esi_0017_0212</name>
</gene>
<dbReference type="OrthoDB" id="203816at2759"/>
<keyword evidence="3" id="KW-1185">Reference proteome</keyword>
<evidence type="ECO:0000313" key="3">
    <source>
        <dbReference type="Proteomes" id="UP000002630"/>
    </source>
</evidence>
<reference evidence="2 3" key="1">
    <citation type="journal article" date="2010" name="Nature">
        <title>The Ectocarpus genome and the independent evolution of multicellularity in brown algae.</title>
        <authorList>
            <person name="Cock J.M."/>
            <person name="Sterck L."/>
            <person name="Rouze P."/>
            <person name="Scornet D."/>
            <person name="Allen A.E."/>
            <person name="Amoutzias G."/>
            <person name="Anthouard V."/>
            <person name="Artiguenave F."/>
            <person name="Aury J.M."/>
            <person name="Badger J.H."/>
            <person name="Beszteri B."/>
            <person name="Billiau K."/>
            <person name="Bonnet E."/>
            <person name="Bothwell J.H."/>
            <person name="Bowler C."/>
            <person name="Boyen C."/>
            <person name="Brownlee C."/>
            <person name="Carrano C.J."/>
            <person name="Charrier B."/>
            <person name="Cho G.Y."/>
            <person name="Coelho S.M."/>
            <person name="Collen J."/>
            <person name="Corre E."/>
            <person name="Da Silva C."/>
            <person name="Delage L."/>
            <person name="Delaroque N."/>
            <person name="Dittami S.M."/>
            <person name="Doulbeau S."/>
            <person name="Elias M."/>
            <person name="Farnham G."/>
            <person name="Gachon C.M."/>
            <person name="Gschloessl B."/>
            <person name="Heesch S."/>
            <person name="Jabbari K."/>
            <person name="Jubin C."/>
            <person name="Kawai H."/>
            <person name="Kimura K."/>
            <person name="Kloareg B."/>
            <person name="Kupper F.C."/>
            <person name="Lang D."/>
            <person name="Le Bail A."/>
            <person name="Leblanc C."/>
            <person name="Lerouge P."/>
            <person name="Lohr M."/>
            <person name="Lopez P.J."/>
            <person name="Martens C."/>
            <person name="Maumus F."/>
            <person name="Michel G."/>
            <person name="Miranda-Saavedra D."/>
            <person name="Morales J."/>
            <person name="Moreau H."/>
            <person name="Motomura T."/>
            <person name="Nagasato C."/>
            <person name="Napoli C.A."/>
            <person name="Nelson D.R."/>
            <person name="Nyvall-Collen P."/>
            <person name="Peters A.F."/>
            <person name="Pommier C."/>
            <person name="Potin P."/>
            <person name="Poulain J."/>
            <person name="Quesneville H."/>
            <person name="Read B."/>
            <person name="Rensing S.A."/>
            <person name="Ritter A."/>
            <person name="Rousvoal S."/>
            <person name="Samanta M."/>
            <person name="Samson G."/>
            <person name="Schroeder D.C."/>
            <person name="Segurens B."/>
            <person name="Strittmatter M."/>
            <person name="Tonon T."/>
            <person name="Tregear J.W."/>
            <person name="Valentin K."/>
            <person name="von Dassow P."/>
            <person name="Yamagishi T."/>
            <person name="Van de Peer Y."/>
            <person name="Wincker P."/>
        </authorList>
    </citation>
    <scope>NUCLEOTIDE SEQUENCE [LARGE SCALE GENOMIC DNA]</scope>
    <source>
        <strain evidence="3">Ec32 / CCAP1310/4</strain>
    </source>
</reference>
<keyword evidence="1" id="KW-1133">Transmembrane helix</keyword>